<dbReference type="EMBL" id="FXUG01000001">
    <property type="protein sequence ID" value="SMP37942.1"/>
    <property type="molecule type" value="Genomic_DNA"/>
</dbReference>
<feature type="region of interest" description="Disordered" evidence="1">
    <location>
        <begin position="308"/>
        <end position="342"/>
    </location>
</feature>
<evidence type="ECO:0000313" key="2">
    <source>
        <dbReference type="EMBL" id="SMP37942.1"/>
    </source>
</evidence>
<dbReference type="Proteomes" id="UP001158067">
    <property type="component" value="Unassembled WGS sequence"/>
</dbReference>
<evidence type="ECO:0000256" key="1">
    <source>
        <dbReference type="SAM" id="MobiDB-lite"/>
    </source>
</evidence>
<evidence type="ECO:0000313" key="3">
    <source>
        <dbReference type="Proteomes" id="UP001158067"/>
    </source>
</evidence>
<proteinExistence type="predicted"/>
<sequence>MPSAFGAEPMPQANWQAFGEEVLAGVSGKQARSVFSGDVASEIAGVISSGENSTGEQEGAAFSEGQFVLFGLGLAIGASPSELQTKLAQRGAWSNRGAGSAERRGKKNAPLVAWIPSDLEREYWSQEAEQWVEANSSPLSSRDMPLSECVDAVLWASAIVPLMQVLPQELWLKVFSQLFQLRADAALEAEPTSGQHLLLAGELGLTLAWQLASLPATELPTQASLDAVATFLEGEADSIEEVLRRPTDIRLVVASLVRCRLLFPVVSKRNFKKRQLEISGELSTWMAVLMRQGGSQALADADDSVTQLDLGTPTKSGSSKKSSSLKKSKRGKSSKASDDGNPVECLGGLMRAASQFDSETLVPAIGAALGQSHSGGRLAWECTLPEAMWHSEVGKVVAMVPEWDVRRGRCFLDYSGEDVRVEIVGGKPIVLSGTHQTMIQIDGETVHPCGPWESTCEYSDDDVHMIELEQRFDGDVVLQRQWMLVRDDRCVMVSDAVLTNRRDGEVPEIVCSSRLPLADGMEVIEDEETREIILADGKKKRCMVLPLAAGEWRVGPSACQVSTSEDGHLVVQTRGRGKLYSPIWLDFQPDRFGRKRTWRTLTVAENLAMLPAHVACAFRVQSGSEHWVLYRSLTGRAPRSFMGKHLIADFFAARFHPGDGGMEELVTVDDSNSPEG</sequence>
<keyword evidence="3" id="KW-1185">Reference proteome</keyword>
<name>A0ABY1PP58_9BACT</name>
<feature type="compositionally biased region" description="Basic residues" evidence="1">
    <location>
        <begin position="323"/>
        <end position="333"/>
    </location>
</feature>
<accession>A0ABY1PP58</accession>
<gene>
    <name evidence="2" type="ORF">SAMN06265222_10150</name>
</gene>
<organism evidence="2 3">
    <name type="scientific">Neorhodopirellula lusitana</name>
    <dbReference type="NCBI Taxonomy" id="445327"/>
    <lineage>
        <taxon>Bacteria</taxon>
        <taxon>Pseudomonadati</taxon>
        <taxon>Planctomycetota</taxon>
        <taxon>Planctomycetia</taxon>
        <taxon>Pirellulales</taxon>
        <taxon>Pirellulaceae</taxon>
        <taxon>Neorhodopirellula</taxon>
    </lineage>
</organism>
<reference evidence="2 3" key="1">
    <citation type="submission" date="2017-05" db="EMBL/GenBank/DDBJ databases">
        <authorList>
            <person name="Varghese N."/>
            <person name="Submissions S."/>
        </authorList>
    </citation>
    <scope>NUCLEOTIDE SEQUENCE [LARGE SCALE GENOMIC DNA]</scope>
    <source>
        <strain evidence="2 3">DSM 25457</strain>
    </source>
</reference>
<comment type="caution">
    <text evidence="2">The sequence shown here is derived from an EMBL/GenBank/DDBJ whole genome shotgun (WGS) entry which is preliminary data.</text>
</comment>
<protein>
    <submittedName>
        <fullName evidence="2">Uncharacterized protein</fullName>
    </submittedName>
</protein>